<dbReference type="Gene3D" id="2.40.260.10">
    <property type="entry name" value="Sortase"/>
    <property type="match status" value="1"/>
</dbReference>
<keyword evidence="1" id="KW-0378">Hydrolase</keyword>
<evidence type="ECO:0000313" key="4">
    <source>
        <dbReference type="Proteomes" id="UP000704762"/>
    </source>
</evidence>
<feature type="compositionally biased region" description="Low complexity" evidence="2">
    <location>
        <begin position="70"/>
        <end position="85"/>
    </location>
</feature>
<dbReference type="EMBL" id="JAFBCF010000001">
    <property type="protein sequence ID" value="MBM7799045.1"/>
    <property type="molecule type" value="Genomic_DNA"/>
</dbReference>
<protein>
    <submittedName>
        <fullName evidence="3">LPXTG-site transpeptidase (Sortase) family protein</fullName>
    </submittedName>
</protein>
<organism evidence="3 4">
    <name type="scientific">Microlunatus panaciterrae</name>
    <dbReference type="NCBI Taxonomy" id="400768"/>
    <lineage>
        <taxon>Bacteria</taxon>
        <taxon>Bacillati</taxon>
        <taxon>Actinomycetota</taxon>
        <taxon>Actinomycetes</taxon>
        <taxon>Propionibacteriales</taxon>
        <taxon>Propionibacteriaceae</taxon>
        <taxon>Microlunatus</taxon>
    </lineage>
</organism>
<dbReference type="Pfam" id="PF04203">
    <property type="entry name" value="Sortase"/>
    <property type="match status" value="1"/>
</dbReference>
<keyword evidence="4" id="KW-1185">Reference proteome</keyword>
<dbReference type="NCBIfam" id="NF033748">
    <property type="entry name" value="class_F_sortase"/>
    <property type="match status" value="1"/>
</dbReference>
<dbReference type="InterPro" id="IPR005754">
    <property type="entry name" value="Sortase"/>
</dbReference>
<evidence type="ECO:0000256" key="1">
    <source>
        <dbReference type="ARBA" id="ARBA00022801"/>
    </source>
</evidence>
<name>A0ABS2RJ67_9ACTN</name>
<feature type="region of interest" description="Disordered" evidence="2">
    <location>
        <begin position="34"/>
        <end position="94"/>
    </location>
</feature>
<dbReference type="Proteomes" id="UP000704762">
    <property type="component" value="Unassembled WGS sequence"/>
</dbReference>
<dbReference type="CDD" id="cd05829">
    <property type="entry name" value="Sortase_F"/>
    <property type="match status" value="1"/>
</dbReference>
<dbReference type="RefSeq" id="WP_204917545.1">
    <property type="nucleotide sequence ID" value="NZ_BAAAQP010000002.1"/>
</dbReference>
<gene>
    <name evidence="3" type="ORF">JOE57_001966</name>
</gene>
<dbReference type="InterPro" id="IPR042001">
    <property type="entry name" value="Sortase_F"/>
</dbReference>
<reference evidence="3 4" key="1">
    <citation type="submission" date="2021-01" db="EMBL/GenBank/DDBJ databases">
        <title>Sequencing the genomes of 1000 actinobacteria strains.</title>
        <authorList>
            <person name="Klenk H.-P."/>
        </authorList>
    </citation>
    <scope>NUCLEOTIDE SEQUENCE [LARGE SCALE GENOMIC DNA]</scope>
    <source>
        <strain evidence="3 4">DSM 18662</strain>
    </source>
</reference>
<dbReference type="InterPro" id="IPR023365">
    <property type="entry name" value="Sortase_dom-sf"/>
</dbReference>
<comment type="caution">
    <text evidence="3">The sequence shown here is derived from an EMBL/GenBank/DDBJ whole genome shotgun (WGS) entry which is preliminary data.</text>
</comment>
<sequence length="245" mass="25896">MISRRLVRLGTGVAGGLLGLVGVTLVGVALADQRSAPPAAPDIASTSPSTGTFDRLRTASGHGSTGSAESTTLPATATATPTPSSRRQESTVVLPESVPRRISIPAARVDSSIVDLGLTAAGEMETPKNPDQVGWFTGAHTPGAPGVAVLAGHVTWNREPTVFFRLGELQRGDRISVDRADGSRVTFAVQRRSTFGKDVFPTREVYRPSAKPELVLITCGGRYDTRQHRYEANVIVWASLVGVTR</sequence>
<evidence type="ECO:0000313" key="3">
    <source>
        <dbReference type="EMBL" id="MBM7799045.1"/>
    </source>
</evidence>
<dbReference type="SUPFAM" id="SSF63817">
    <property type="entry name" value="Sortase"/>
    <property type="match status" value="1"/>
</dbReference>
<evidence type="ECO:0000256" key="2">
    <source>
        <dbReference type="SAM" id="MobiDB-lite"/>
    </source>
</evidence>
<proteinExistence type="predicted"/>
<accession>A0ABS2RJ67</accession>